<comment type="caution">
    <text evidence="2">The sequence shown here is derived from an EMBL/GenBank/DDBJ whole genome shotgun (WGS) entry which is preliminary data.</text>
</comment>
<accession>A0A2P6QVL8</accession>
<dbReference type="STRING" id="74649.A0A2P6QVL8"/>
<evidence type="ECO:0000313" key="2">
    <source>
        <dbReference type="EMBL" id="PRQ38211.1"/>
    </source>
</evidence>
<keyword evidence="1" id="KW-0812">Transmembrane</keyword>
<gene>
    <name evidence="2" type="ORF">RchiOBHm_Chr4g0411291</name>
</gene>
<keyword evidence="3" id="KW-1185">Reference proteome</keyword>
<dbReference type="Proteomes" id="UP000238479">
    <property type="component" value="Chromosome 4"/>
</dbReference>
<feature type="transmembrane region" description="Helical" evidence="1">
    <location>
        <begin position="13"/>
        <end position="32"/>
    </location>
</feature>
<keyword evidence="1" id="KW-1133">Transmembrane helix</keyword>
<dbReference type="EMBL" id="PDCK01000042">
    <property type="protein sequence ID" value="PRQ38211.1"/>
    <property type="molecule type" value="Genomic_DNA"/>
</dbReference>
<sequence length="73" mass="7616">MASSSSYCTRWHAILYSTMAVILAAIAISMTLRTDPTAQTPKSTAPISHVISLSASGTLQASGFTVTATLNQI</sequence>
<organism evidence="2 3">
    <name type="scientific">Rosa chinensis</name>
    <name type="common">China rose</name>
    <dbReference type="NCBI Taxonomy" id="74649"/>
    <lineage>
        <taxon>Eukaryota</taxon>
        <taxon>Viridiplantae</taxon>
        <taxon>Streptophyta</taxon>
        <taxon>Embryophyta</taxon>
        <taxon>Tracheophyta</taxon>
        <taxon>Spermatophyta</taxon>
        <taxon>Magnoliopsida</taxon>
        <taxon>eudicotyledons</taxon>
        <taxon>Gunneridae</taxon>
        <taxon>Pentapetalae</taxon>
        <taxon>rosids</taxon>
        <taxon>fabids</taxon>
        <taxon>Rosales</taxon>
        <taxon>Rosaceae</taxon>
        <taxon>Rosoideae</taxon>
        <taxon>Rosoideae incertae sedis</taxon>
        <taxon>Rosa</taxon>
    </lineage>
</organism>
<protein>
    <submittedName>
        <fullName evidence="2">Uncharacterized protein</fullName>
    </submittedName>
</protein>
<evidence type="ECO:0000313" key="3">
    <source>
        <dbReference type="Proteomes" id="UP000238479"/>
    </source>
</evidence>
<dbReference type="AlphaFoldDB" id="A0A2P6QVL8"/>
<name>A0A2P6QVL8_ROSCH</name>
<keyword evidence="1" id="KW-0472">Membrane</keyword>
<reference evidence="2 3" key="1">
    <citation type="journal article" date="2018" name="Nat. Genet.">
        <title>The Rosa genome provides new insights in the design of modern roses.</title>
        <authorList>
            <person name="Bendahmane M."/>
        </authorList>
    </citation>
    <scope>NUCLEOTIDE SEQUENCE [LARGE SCALE GENOMIC DNA]</scope>
    <source>
        <strain evidence="3">cv. Old Blush</strain>
    </source>
</reference>
<evidence type="ECO:0000256" key="1">
    <source>
        <dbReference type="SAM" id="Phobius"/>
    </source>
</evidence>
<dbReference type="Gramene" id="PRQ38211">
    <property type="protein sequence ID" value="PRQ38211"/>
    <property type="gene ID" value="RchiOBHm_Chr4g0411291"/>
</dbReference>
<proteinExistence type="predicted"/>